<evidence type="ECO:0000313" key="5">
    <source>
        <dbReference type="EMBL" id="JAT47938.1"/>
    </source>
</evidence>
<keyword evidence="5" id="KW-0687">Ribonucleoprotein</keyword>
<dbReference type="PROSITE" id="PS50102">
    <property type="entry name" value="RRM"/>
    <property type="match status" value="2"/>
</dbReference>
<feature type="domain" description="RRM" evidence="4">
    <location>
        <begin position="278"/>
        <end position="354"/>
    </location>
</feature>
<dbReference type="AlphaFoldDB" id="A0A1D1XZW0"/>
<name>A0A1D1XZW0_9ARAE</name>
<organism evidence="5">
    <name type="scientific">Anthurium amnicola</name>
    <dbReference type="NCBI Taxonomy" id="1678845"/>
    <lineage>
        <taxon>Eukaryota</taxon>
        <taxon>Viridiplantae</taxon>
        <taxon>Streptophyta</taxon>
        <taxon>Embryophyta</taxon>
        <taxon>Tracheophyta</taxon>
        <taxon>Spermatophyta</taxon>
        <taxon>Magnoliopsida</taxon>
        <taxon>Liliopsida</taxon>
        <taxon>Araceae</taxon>
        <taxon>Pothoideae</taxon>
        <taxon>Potheae</taxon>
        <taxon>Anthurium</taxon>
    </lineage>
</organism>
<evidence type="ECO:0000256" key="1">
    <source>
        <dbReference type="ARBA" id="ARBA00022884"/>
    </source>
</evidence>
<dbReference type="Pfam" id="PF00076">
    <property type="entry name" value="RRM_1"/>
    <property type="match status" value="2"/>
</dbReference>
<dbReference type="PANTHER" id="PTHR10352">
    <property type="entry name" value="EUKARYOTIC TRANSLATION INITIATION FACTOR 3 SUBUNIT G"/>
    <property type="match status" value="1"/>
</dbReference>
<protein>
    <submittedName>
        <fullName evidence="5">Heterogeneous nuclear ribonucleoprotein A/B</fullName>
    </submittedName>
</protein>
<dbReference type="InterPro" id="IPR000504">
    <property type="entry name" value="RRM_dom"/>
</dbReference>
<evidence type="ECO:0000259" key="4">
    <source>
        <dbReference type="PROSITE" id="PS50102"/>
    </source>
</evidence>
<proteinExistence type="predicted"/>
<feature type="domain" description="RRM" evidence="4">
    <location>
        <begin position="185"/>
        <end position="262"/>
    </location>
</feature>
<dbReference type="SMART" id="SM00360">
    <property type="entry name" value="RRM"/>
    <property type="match status" value="2"/>
</dbReference>
<dbReference type="Gene3D" id="3.30.70.330">
    <property type="match status" value="2"/>
</dbReference>
<sequence length="538" mass="54928">MAKKRKLEVTPEAGIERQGEADSFKERAPEGEIPAASDHAVAADGDGVGDAGHEAIAAAGDGGGDAGPEAVAPAVNGDGGVVPEAVAVADEGDGGVAPEAVATAMDGDVDAAAEAVAAAMDGVEDAAPGDVATADGDDYEPEPIQMLLEPLSKEHLINLLCEAAERHADVMEQIHRIADEDPVHRKIFVHGLGWDTKVETLTSLFCQYGEIEDCNVVCDKISGKSKGYGFILFKHRSGARQALKLPQKKIGNRMTACQMASAGPVPPPAPAVSEYTQRKIFVSNVSAELDPHKLLQFFSKYGEIEEGPLGLDKHTGKPKGFALFVYRTADGARKALEEPHKNYEGHILHCQKAIDGPKPNKSGFHPHHSGASLHHGLRHGHFTRGETASFGIGSHVPPAGPGHLMAPSGPGLGFNQGTAPGAAAVAGLNPALGQALASLLTTQGAGLGLTNLIGSLGATGMGGPGPNQGLPATVVNSGAHGMQGTYGNQPAGVAGTVNPGLLGAYGGQSPMHGGYGNAPMAQGSSRGHKGGVAPYMGH</sequence>
<dbReference type="SUPFAM" id="SSF54928">
    <property type="entry name" value="RNA-binding domain, RBD"/>
    <property type="match status" value="2"/>
</dbReference>
<evidence type="ECO:0000256" key="2">
    <source>
        <dbReference type="PROSITE-ProRule" id="PRU00176"/>
    </source>
</evidence>
<dbReference type="EMBL" id="GDJX01019998">
    <property type="protein sequence ID" value="JAT47938.1"/>
    <property type="molecule type" value="Transcribed_RNA"/>
</dbReference>
<accession>A0A1D1XZW0</accession>
<gene>
    <name evidence="5" type="primary">Hnrnpab_9</name>
    <name evidence="5" type="ORF">g.86705</name>
</gene>
<keyword evidence="1 2" id="KW-0694">RNA-binding</keyword>
<dbReference type="GO" id="GO:1990904">
    <property type="term" value="C:ribonucleoprotein complex"/>
    <property type="evidence" value="ECO:0007669"/>
    <property type="project" value="UniProtKB-KW"/>
</dbReference>
<evidence type="ECO:0000256" key="3">
    <source>
        <dbReference type="SAM" id="MobiDB-lite"/>
    </source>
</evidence>
<dbReference type="InterPro" id="IPR035979">
    <property type="entry name" value="RBD_domain_sf"/>
</dbReference>
<dbReference type="GO" id="GO:0003723">
    <property type="term" value="F:RNA binding"/>
    <property type="evidence" value="ECO:0007669"/>
    <property type="project" value="UniProtKB-UniRule"/>
</dbReference>
<feature type="region of interest" description="Disordered" evidence="3">
    <location>
        <begin position="1"/>
        <end position="54"/>
    </location>
</feature>
<reference evidence="5" key="1">
    <citation type="submission" date="2015-07" db="EMBL/GenBank/DDBJ databases">
        <title>Transcriptome Assembly of Anthurium amnicola.</title>
        <authorList>
            <person name="Suzuki J."/>
        </authorList>
    </citation>
    <scope>NUCLEOTIDE SEQUENCE</scope>
</reference>
<feature type="compositionally biased region" description="Basic and acidic residues" evidence="3">
    <location>
        <begin position="14"/>
        <end position="30"/>
    </location>
</feature>
<dbReference type="InterPro" id="IPR012677">
    <property type="entry name" value="Nucleotide-bd_a/b_plait_sf"/>
</dbReference>